<gene>
    <name evidence="1" type="ORF">APZ42_031628</name>
</gene>
<evidence type="ECO:0000313" key="1">
    <source>
        <dbReference type="EMBL" id="KZS05249.1"/>
    </source>
</evidence>
<protein>
    <submittedName>
        <fullName evidence="1">Uncharacterized protein</fullName>
    </submittedName>
</protein>
<dbReference type="PANTHER" id="PTHR37162">
    <property type="entry name" value="HAT FAMILY DIMERISATION DOMAINCONTAINING PROTEIN-RELATED"/>
    <property type="match status" value="1"/>
</dbReference>
<dbReference type="AlphaFoldDB" id="A0A164MPT3"/>
<reference evidence="1 2" key="1">
    <citation type="submission" date="2016-03" db="EMBL/GenBank/DDBJ databases">
        <title>EvidentialGene: Evidence-directed Construction of Genes on Genomes.</title>
        <authorList>
            <person name="Gilbert D.G."/>
            <person name="Choi J.-H."/>
            <person name="Mockaitis K."/>
            <person name="Colbourne J."/>
            <person name="Pfrender M."/>
        </authorList>
    </citation>
    <scope>NUCLEOTIDE SEQUENCE [LARGE SCALE GENOMIC DNA]</scope>
    <source>
        <strain evidence="1 2">Xinb3</strain>
        <tissue evidence="1">Complete organism</tissue>
    </source>
</reference>
<dbReference type="Proteomes" id="UP000076858">
    <property type="component" value="Unassembled WGS sequence"/>
</dbReference>
<evidence type="ECO:0000313" key="2">
    <source>
        <dbReference type="Proteomes" id="UP000076858"/>
    </source>
</evidence>
<accession>A0A164MPT3</accession>
<dbReference type="OrthoDB" id="6379362at2759"/>
<comment type="caution">
    <text evidence="1">The sequence shown here is derived from an EMBL/GenBank/DDBJ whole genome shotgun (WGS) entry which is preliminary data.</text>
</comment>
<proteinExistence type="predicted"/>
<keyword evidence="2" id="KW-1185">Reference proteome</keyword>
<name>A0A164MPT3_9CRUS</name>
<sequence length="142" mass="15873">MFVEKLRTTFFSIVIDETTDVTVESQLAVMVHYWDSAEFKLMVYVLDFVMCKEATTDGLSVSVLGLLDNLHIPSDNFIGFSADTCNVIVMFEVNHSVSTILKERISAIVVVKCSCHSCHLVANYASKALPDQLETTLLYINL</sequence>
<dbReference type="EMBL" id="LRGB01002981">
    <property type="protein sequence ID" value="KZS05249.1"/>
    <property type="molecule type" value="Genomic_DNA"/>
</dbReference>
<dbReference type="PANTHER" id="PTHR37162:SF1">
    <property type="entry name" value="BED-TYPE DOMAIN-CONTAINING PROTEIN"/>
    <property type="match status" value="1"/>
</dbReference>
<organism evidence="1 2">
    <name type="scientific">Daphnia magna</name>
    <dbReference type="NCBI Taxonomy" id="35525"/>
    <lineage>
        <taxon>Eukaryota</taxon>
        <taxon>Metazoa</taxon>
        <taxon>Ecdysozoa</taxon>
        <taxon>Arthropoda</taxon>
        <taxon>Crustacea</taxon>
        <taxon>Branchiopoda</taxon>
        <taxon>Diplostraca</taxon>
        <taxon>Cladocera</taxon>
        <taxon>Anomopoda</taxon>
        <taxon>Daphniidae</taxon>
        <taxon>Daphnia</taxon>
    </lineage>
</organism>